<protein>
    <recommendedName>
        <fullName evidence="4">Major facilitator superfamily (MFS) profile domain-containing protein</fullName>
    </recommendedName>
</protein>
<dbReference type="AlphaFoldDB" id="A0A4R6BF57"/>
<feature type="transmembrane region" description="Helical" evidence="1">
    <location>
        <begin position="69"/>
        <end position="102"/>
    </location>
</feature>
<evidence type="ECO:0000256" key="1">
    <source>
        <dbReference type="SAM" id="Phobius"/>
    </source>
</evidence>
<name>A0A4R6BF57_9STAP</name>
<keyword evidence="3" id="KW-1185">Reference proteome</keyword>
<keyword evidence="1" id="KW-1133">Transmembrane helix</keyword>
<evidence type="ECO:0008006" key="4">
    <source>
        <dbReference type="Google" id="ProtNLM"/>
    </source>
</evidence>
<dbReference type="OrthoDB" id="1925744at2"/>
<sequence>MKSSFRILFLVLGIIALMREAFFGLPIIGDLYVLSTAWAPIGTSLIIYGLMIAAMLADQYGRSKELLWVPIVGIVFSLISFVPIVAMILHWVMTFIMIYFIIRVMSFPKQVGNTHVYYGGDTDKTVNRRYE</sequence>
<gene>
    <name evidence="2" type="ORF">ERX27_03335</name>
</gene>
<reference evidence="2 3" key="1">
    <citation type="submission" date="2019-01" db="EMBL/GenBank/DDBJ databases">
        <title>Draft genome sequences of the type strains of six Macrococcus species.</title>
        <authorList>
            <person name="Mazhar S."/>
            <person name="Altermann E."/>
            <person name="Hill C."/>
            <person name="Mcauliffe O."/>
        </authorList>
    </citation>
    <scope>NUCLEOTIDE SEQUENCE [LARGE SCALE GENOMIC DNA]</scope>
    <source>
        <strain evidence="2 3">CCM4811</strain>
    </source>
</reference>
<organism evidence="2 3">
    <name type="scientific">Macrococcus brunensis</name>
    <dbReference type="NCBI Taxonomy" id="198483"/>
    <lineage>
        <taxon>Bacteria</taxon>
        <taxon>Bacillati</taxon>
        <taxon>Bacillota</taxon>
        <taxon>Bacilli</taxon>
        <taxon>Bacillales</taxon>
        <taxon>Staphylococcaceae</taxon>
        <taxon>Macrococcus</taxon>
    </lineage>
</organism>
<dbReference type="Proteomes" id="UP000295310">
    <property type="component" value="Unassembled WGS sequence"/>
</dbReference>
<evidence type="ECO:0000313" key="3">
    <source>
        <dbReference type="Proteomes" id="UP000295310"/>
    </source>
</evidence>
<dbReference type="RefSeq" id="WP_133431422.1">
    <property type="nucleotide sequence ID" value="NZ_SCWA01000004.1"/>
</dbReference>
<keyword evidence="1" id="KW-0812">Transmembrane</keyword>
<proteinExistence type="predicted"/>
<comment type="caution">
    <text evidence="2">The sequence shown here is derived from an EMBL/GenBank/DDBJ whole genome shotgun (WGS) entry which is preliminary data.</text>
</comment>
<accession>A0A4R6BF57</accession>
<dbReference type="EMBL" id="SCWA01000004">
    <property type="protein sequence ID" value="TDL98481.1"/>
    <property type="molecule type" value="Genomic_DNA"/>
</dbReference>
<feature type="transmembrane region" description="Helical" evidence="1">
    <location>
        <begin position="37"/>
        <end position="57"/>
    </location>
</feature>
<keyword evidence="1" id="KW-0472">Membrane</keyword>
<evidence type="ECO:0000313" key="2">
    <source>
        <dbReference type="EMBL" id="TDL98481.1"/>
    </source>
</evidence>